<accession>A0ABX7NMD0</accession>
<evidence type="ECO:0000256" key="6">
    <source>
        <dbReference type="PROSITE-ProRule" id="PRU00335"/>
    </source>
</evidence>
<dbReference type="Gene3D" id="1.10.10.60">
    <property type="entry name" value="Homeodomain-like"/>
    <property type="match status" value="1"/>
</dbReference>
<dbReference type="InterPro" id="IPR003012">
    <property type="entry name" value="Tet_transcr_reg_TetR"/>
</dbReference>
<sequence length="243" mass="25818">MKRHRAPPSGAAPSRTAPRRGRPKGGTGLTREKVLDAALALVDQEGVDALSMRGLAAVMGVDAMSLYNHVDNKDAVLDGLAERLLASIERPVLTGDWRRDLRALALSFRQVALRHPGIAPLVLTRQLGSLQAMAVSEAALATLDAAGVPPKEAVHVLRFILAFLIGALVREVSSGPTFSGLDLDGLAERHTALKTSGLRHVARAARHLAACDHAAEFEFGVDMMVAALEARLGSSRGPKRRAK</sequence>
<proteinExistence type="predicted"/>
<keyword evidence="4 6" id="KW-0238">DNA-binding</keyword>
<evidence type="ECO:0000313" key="9">
    <source>
        <dbReference type="EMBL" id="QSQ17408.1"/>
    </source>
</evidence>
<dbReference type="InterPro" id="IPR001647">
    <property type="entry name" value="HTH_TetR"/>
</dbReference>
<keyword evidence="10" id="KW-1185">Reference proteome</keyword>
<feature type="region of interest" description="Disordered" evidence="7">
    <location>
        <begin position="1"/>
        <end position="29"/>
    </location>
</feature>
<dbReference type="Pfam" id="PF02909">
    <property type="entry name" value="TetR_C_1"/>
    <property type="match status" value="1"/>
</dbReference>
<comment type="function">
    <text evidence="1">TetR is the repressor of the tetracycline resistance element; its N-terminal region forms a helix-turn-helix structure and binds DNA. Binding of tetracycline to TetR reduces the repressor affinity for the tetracycline resistance gene (tetA) promoter operator sites.</text>
</comment>
<keyword evidence="3" id="KW-0805">Transcription regulation</keyword>
<feature type="DNA-binding region" description="H-T-H motif" evidence="6">
    <location>
        <begin position="51"/>
        <end position="70"/>
    </location>
</feature>
<evidence type="ECO:0000313" key="10">
    <source>
        <dbReference type="Proteomes" id="UP000663090"/>
    </source>
</evidence>
<dbReference type="PANTHER" id="PTHR30055">
    <property type="entry name" value="HTH-TYPE TRANSCRIPTIONAL REGULATOR RUTR"/>
    <property type="match status" value="1"/>
</dbReference>
<dbReference type="Pfam" id="PF00440">
    <property type="entry name" value="TetR_N"/>
    <property type="match status" value="1"/>
</dbReference>
<dbReference type="PROSITE" id="PS50977">
    <property type="entry name" value="HTH_TETR_2"/>
    <property type="match status" value="1"/>
</dbReference>
<dbReference type="InterPro" id="IPR050109">
    <property type="entry name" value="HTH-type_TetR-like_transc_reg"/>
</dbReference>
<name>A0ABX7NMD0_9BACT</name>
<dbReference type="PANTHER" id="PTHR30055:SF151">
    <property type="entry name" value="TRANSCRIPTIONAL REGULATORY PROTEIN"/>
    <property type="match status" value="1"/>
</dbReference>
<evidence type="ECO:0000256" key="1">
    <source>
        <dbReference type="ARBA" id="ARBA00002856"/>
    </source>
</evidence>
<evidence type="ECO:0000256" key="2">
    <source>
        <dbReference type="ARBA" id="ARBA00022491"/>
    </source>
</evidence>
<protein>
    <submittedName>
        <fullName evidence="9">TetR/AcrR family transcriptional regulator C-terminal domain-containing protein</fullName>
    </submittedName>
</protein>
<organism evidence="9 10">
    <name type="scientific">Myxococcus landrumensis</name>
    <dbReference type="NCBI Taxonomy" id="2813577"/>
    <lineage>
        <taxon>Bacteria</taxon>
        <taxon>Pseudomonadati</taxon>
        <taxon>Myxococcota</taxon>
        <taxon>Myxococcia</taxon>
        <taxon>Myxococcales</taxon>
        <taxon>Cystobacterineae</taxon>
        <taxon>Myxococcaceae</taxon>
        <taxon>Myxococcus</taxon>
    </lineage>
</organism>
<keyword evidence="5" id="KW-0804">Transcription</keyword>
<evidence type="ECO:0000256" key="5">
    <source>
        <dbReference type="ARBA" id="ARBA00023163"/>
    </source>
</evidence>
<dbReference type="Proteomes" id="UP000663090">
    <property type="component" value="Chromosome"/>
</dbReference>
<evidence type="ECO:0000256" key="7">
    <source>
        <dbReference type="SAM" id="MobiDB-lite"/>
    </source>
</evidence>
<evidence type="ECO:0000256" key="4">
    <source>
        <dbReference type="ARBA" id="ARBA00023125"/>
    </source>
</evidence>
<dbReference type="InterPro" id="IPR004111">
    <property type="entry name" value="Repressor_TetR_C"/>
</dbReference>
<dbReference type="SUPFAM" id="SSF46689">
    <property type="entry name" value="Homeodomain-like"/>
    <property type="match status" value="1"/>
</dbReference>
<dbReference type="EMBL" id="CP071091">
    <property type="protein sequence ID" value="QSQ17408.1"/>
    <property type="molecule type" value="Genomic_DNA"/>
</dbReference>
<keyword evidence="2" id="KW-0678">Repressor</keyword>
<dbReference type="InterPro" id="IPR009057">
    <property type="entry name" value="Homeodomain-like_sf"/>
</dbReference>
<dbReference type="Gene3D" id="1.10.357.10">
    <property type="entry name" value="Tetracycline Repressor, domain 2"/>
    <property type="match status" value="1"/>
</dbReference>
<dbReference type="RefSeq" id="WP_206719029.1">
    <property type="nucleotide sequence ID" value="NZ_CP071091.1"/>
</dbReference>
<dbReference type="PRINTS" id="PR00400">
    <property type="entry name" value="TETREPRESSOR"/>
</dbReference>
<reference evidence="9 10" key="1">
    <citation type="submission" date="2021-02" db="EMBL/GenBank/DDBJ databases">
        <title>De Novo genome assembly of isolated myxobacteria.</title>
        <authorList>
            <person name="Stevens D.C."/>
        </authorList>
    </citation>
    <scope>NUCLEOTIDE SEQUENCE [LARGE SCALE GENOMIC DNA]</scope>
    <source>
        <strain evidence="9 10">SCHIC003</strain>
    </source>
</reference>
<evidence type="ECO:0000259" key="8">
    <source>
        <dbReference type="PROSITE" id="PS50977"/>
    </source>
</evidence>
<dbReference type="PRINTS" id="PR00455">
    <property type="entry name" value="HTHTETR"/>
</dbReference>
<gene>
    <name evidence="9" type="ORF">JY572_15740</name>
</gene>
<dbReference type="InterPro" id="IPR036271">
    <property type="entry name" value="Tet_transcr_reg_TetR-rel_C_sf"/>
</dbReference>
<dbReference type="SUPFAM" id="SSF48498">
    <property type="entry name" value="Tetracyclin repressor-like, C-terminal domain"/>
    <property type="match status" value="1"/>
</dbReference>
<evidence type="ECO:0000256" key="3">
    <source>
        <dbReference type="ARBA" id="ARBA00023015"/>
    </source>
</evidence>
<feature type="domain" description="HTH tetR-type" evidence="8">
    <location>
        <begin position="28"/>
        <end position="88"/>
    </location>
</feature>